<comment type="subunit">
    <text evidence="7">Homoheptamer.</text>
</comment>
<protein>
    <recommendedName>
        <fullName evidence="7">Small-conductance mechanosensitive channel</fullName>
    </recommendedName>
</protein>
<accession>A0A8G2EWD6</accession>
<dbReference type="SUPFAM" id="SSF82689">
    <property type="entry name" value="Mechanosensitive channel protein MscS (YggB), C-terminal domain"/>
    <property type="match status" value="1"/>
</dbReference>
<dbReference type="GO" id="GO:0005886">
    <property type="term" value="C:plasma membrane"/>
    <property type="evidence" value="ECO:0007669"/>
    <property type="project" value="UniProtKB-SubCell"/>
</dbReference>
<reference evidence="11 12" key="1">
    <citation type="submission" date="2016-10" db="EMBL/GenBank/DDBJ databases">
        <authorList>
            <person name="Varghese N."/>
            <person name="Submissions S."/>
        </authorList>
    </citation>
    <scope>NUCLEOTIDE SEQUENCE [LARGE SCALE GENOMIC DNA]</scope>
    <source>
        <strain evidence="11 12">DSM 18839</strain>
    </source>
</reference>
<proteinExistence type="inferred from homology"/>
<dbReference type="Pfam" id="PF00924">
    <property type="entry name" value="MS_channel_2nd"/>
    <property type="match status" value="1"/>
</dbReference>
<evidence type="ECO:0000313" key="12">
    <source>
        <dbReference type="Proteomes" id="UP000198615"/>
    </source>
</evidence>
<keyword evidence="7" id="KW-0997">Cell inner membrane</keyword>
<evidence type="ECO:0000256" key="2">
    <source>
        <dbReference type="ARBA" id="ARBA00008017"/>
    </source>
</evidence>
<evidence type="ECO:0000256" key="7">
    <source>
        <dbReference type="RuleBase" id="RU369025"/>
    </source>
</evidence>
<feature type="transmembrane region" description="Helical" evidence="7">
    <location>
        <begin position="61"/>
        <end position="83"/>
    </location>
</feature>
<dbReference type="SUPFAM" id="SSF82861">
    <property type="entry name" value="Mechanosensitive channel protein MscS (YggB), transmembrane region"/>
    <property type="match status" value="1"/>
</dbReference>
<dbReference type="AlphaFoldDB" id="A0A8G2EWD6"/>
<keyword evidence="4 7" id="KW-0812">Transmembrane</keyword>
<keyword evidence="12" id="KW-1185">Reference proteome</keyword>
<gene>
    <name evidence="11" type="ORF">SAMN05660686_02242</name>
</gene>
<comment type="subcellular location">
    <subcellularLocation>
        <location evidence="7">Cell inner membrane</location>
        <topology evidence="7">Multi-pass membrane protein</topology>
    </subcellularLocation>
    <subcellularLocation>
        <location evidence="1">Cell membrane</location>
        <topology evidence="1">Multi-pass membrane protein</topology>
    </subcellularLocation>
</comment>
<feature type="transmembrane region" description="Helical" evidence="7">
    <location>
        <begin position="89"/>
        <end position="120"/>
    </location>
</feature>
<dbReference type="PROSITE" id="PS01246">
    <property type="entry name" value="UPF0003"/>
    <property type="match status" value="1"/>
</dbReference>
<dbReference type="InterPro" id="IPR006686">
    <property type="entry name" value="MscS_channel_CS"/>
</dbReference>
<dbReference type="Pfam" id="PF05552">
    <property type="entry name" value="MS_channel_1st_1"/>
    <property type="match status" value="1"/>
</dbReference>
<dbReference type="InterPro" id="IPR011066">
    <property type="entry name" value="MscS_channel_C_sf"/>
</dbReference>
<dbReference type="InterPro" id="IPR011014">
    <property type="entry name" value="MscS_channel_TM-2"/>
</dbReference>
<keyword evidence="5 7" id="KW-1133">Transmembrane helix</keyword>
<evidence type="ECO:0000256" key="6">
    <source>
        <dbReference type="ARBA" id="ARBA00023136"/>
    </source>
</evidence>
<evidence type="ECO:0000256" key="1">
    <source>
        <dbReference type="ARBA" id="ARBA00004651"/>
    </source>
</evidence>
<keyword evidence="6 7" id="KW-0472">Membrane</keyword>
<evidence type="ECO:0000259" key="10">
    <source>
        <dbReference type="Pfam" id="PF21088"/>
    </source>
</evidence>
<dbReference type="OrthoDB" id="9799209at2"/>
<evidence type="ECO:0000259" key="9">
    <source>
        <dbReference type="Pfam" id="PF21082"/>
    </source>
</evidence>
<keyword evidence="7" id="KW-0407">Ion channel</keyword>
<evidence type="ECO:0000256" key="5">
    <source>
        <dbReference type="ARBA" id="ARBA00022989"/>
    </source>
</evidence>
<name>A0A8G2EWD6_9PROT</name>
<dbReference type="Gene3D" id="2.30.30.60">
    <property type="match status" value="1"/>
</dbReference>
<comment type="function">
    <text evidence="7">Mechanosensitive channel that participates in the regulation of osmotic pressure changes within the cell, opening in response to stretch forces in the membrane lipid bilayer, without the need for other proteins. Contributes to normal resistance to hypoosmotic shock. Forms an ion channel of 1.0 nanosiemens conductance with a slight preference for anions.</text>
</comment>
<feature type="domain" description="Mechanosensitive ion channel transmembrane helices 2/3" evidence="10">
    <location>
        <begin position="68"/>
        <end position="105"/>
    </location>
</feature>
<keyword evidence="7" id="KW-0406">Ion transport</keyword>
<evidence type="ECO:0000256" key="3">
    <source>
        <dbReference type="ARBA" id="ARBA00022475"/>
    </source>
</evidence>
<evidence type="ECO:0000313" key="11">
    <source>
        <dbReference type="EMBL" id="SDF76121.1"/>
    </source>
</evidence>
<keyword evidence="3" id="KW-1003">Cell membrane</keyword>
<comment type="caution">
    <text evidence="7">Lacks conserved residue(s) required for the propagation of feature annotation.</text>
</comment>
<dbReference type="InterPro" id="IPR049142">
    <property type="entry name" value="MS_channel_1st"/>
</dbReference>
<dbReference type="InterPro" id="IPR023408">
    <property type="entry name" value="MscS_beta-dom_sf"/>
</dbReference>
<feature type="transmembrane region" description="Helical" evidence="7">
    <location>
        <begin position="20"/>
        <end position="40"/>
    </location>
</feature>
<comment type="similarity">
    <text evidence="2 7">Belongs to the MscS (TC 1.A.23) family.</text>
</comment>
<dbReference type="SUPFAM" id="SSF50182">
    <property type="entry name" value="Sm-like ribonucleoproteins"/>
    <property type="match status" value="1"/>
</dbReference>
<evidence type="ECO:0000259" key="8">
    <source>
        <dbReference type="Pfam" id="PF00924"/>
    </source>
</evidence>
<dbReference type="Proteomes" id="UP000198615">
    <property type="component" value="Unassembled WGS sequence"/>
</dbReference>
<keyword evidence="7" id="KW-0813">Transport</keyword>
<dbReference type="PANTHER" id="PTHR30221">
    <property type="entry name" value="SMALL-CONDUCTANCE MECHANOSENSITIVE CHANNEL"/>
    <property type="match status" value="1"/>
</dbReference>
<dbReference type="RefSeq" id="WP_028796237.1">
    <property type="nucleotide sequence ID" value="NZ_FNBW01000006.1"/>
</dbReference>
<dbReference type="InterPro" id="IPR045275">
    <property type="entry name" value="MscS_archaea/bacteria_type"/>
</dbReference>
<dbReference type="Gene3D" id="3.30.70.100">
    <property type="match status" value="1"/>
</dbReference>
<dbReference type="PANTHER" id="PTHR30221:SF8">
    <property type="entry name" value="SMALL-CONDUCTANCE MECHANOSENSITIVE CHANNEL"/>
    <property type="match status" value="1"/>
</dbReference>
<dbReference type="InterPro" id="IPR010920">
    <property type="entry name" value="LSM_dom_sf"/>
</dbReference>
<evidence type="ECO:0000256" key="4">
    <source>
        <dbReference type="ARBA" id="ARBA00022692"/>
    </source>
</evidence>
<comment type="caution">
    <text evidence="11">The sequence shown here is derived from an EMBL/GenBank/DDBJ whole genome shotgun (WGS) entry which is preliminary data.</text>
</comment>
<organism evidence="11 12">
    <name type="scientific">Thalassobaculum litoreum DSM 18839</name>
    <dbReference type="NCBI Taxonomy" id="1123362"/>
    <lineage>
        <taxon>Bacteria</taxon>
        <taxon>Pseudomonadati</taxon>
        <taxon>Pseudomonadota</taxon>
        <taxon>Alphaproteobacteria</taxon>
        <taxon>Rhodospirillales</taxon>
        <taxon>Thalassobaculaceae</taxon>
        <taxon>Thalassobaculum</taxon>
    </lineage>
</organism>
<sequence length="277" mass="29653">MNVDLIELRDQVTEILTTYGLEVLGAIAILVVGWILAGWARAGTRRALNRVRWMDDTVRPIFAAVVGYLVLAITLIAVLNQFGVQTASIIAVLGAAGLAVGLALQGTLSNVAAGVMLLFLRPFKVGDYVDAGGASGTVKEVGLFNTELATPDNVYIVVPNSAIFSQDISNYSRYATRRLDIPVGVAYDVDLTKAMAVLTATLEADGRALADPAPQVMVMELGDSAITLNLRFWVNAADLWPCKWAMNKAVKEALDAAGIEIPFPQRVLHMKTDTPPA</sequence>
<dbReference type="Pfam" id="PF21088">
    <property type="entry name" value="MS_channel_1st"/>
    <property type="match status" value="1"/>
</dbReference>
<dbReference type="Gene3D" id="1.10.287.1260">
    <property type="match status" value="1"/>
</dbReference>
<feature type="domain" description="Mechanosensitive ion channel MscS C-terminal" evidence="9">
    <location>
        <begin position="180"/>
        <end position="261"/>
    </location>
</feature>
<dbReference type="InterPro" id="IPR006685">
    <property type="entry name" value="MscS_channel_2nd"/>
</dbReference>
<dbReference type="GO" id="GO:0008381">
    <property type="term" value="F:mechanosensitive monoatomic ion channel activity"/>
    <property type="evidence" value="ECO:0007669"/>
    <property type="project" value="InterPro"/>
</dbReference>
<feature type="domain" description="Mechanosensitive ion channel MscS" evidence="8">
    <location>
        <begin position="107"/>
        <end position="173"/>
    </location>
</feature>
<dbReference type="EMBL" id="FNBW01000006">
    <property type="protein sequence ID" value="SDF76121.1"/>
    <property type="molecule type" value="Genomic_DNA"/>
</dbReference>
<dbReference type="InterPro" id="IPR008910">
    <property type="entry name" value="MSC_TM_helix"/>
</dbReference>
<dbReference type="InterPro" id="IPR049278">
    <property type="entry name" value="MS_channel_C"/>
</dbReference>
<dbReference type="Pfam" id="PF21082">
    <property type="entry name" value="MS_channel_3rd"/>
    <property type="match status" value="1"/>
</dbReference>